<keyword evidence="2" id="KW-1185">Reference proteome</keyword>
<evidence type="ECO:0000313" key="1">
    <source>
        <dbReference type="EMBL" id="KAG8539583.1"/>
    </source>
</evidence>
<gene>
    <name evidence="1" type="ORF">GDO81_020702</name>
</gene>
<name>A0AAV6YU53_ENGPU</name>
<protein>
    <submittedName>
        <fullName evidence="1">Uncharacterized protein</fullName>
    </submittedName>
</protein>
<comment type="caution">
    <text evidence="1">The sequence shown here is derived from an EMBL/GenBank/DDBJ whole genome shotgun (WGS) entry which is preliminary data.</text>
</comment>
<dbReference type="Proteomes" id="UP000824782">
    <property type="component" value="Unassembled WGS sequence"/>
</dbReference>
<organism evidence="1 2">
    <name type="scientific">Engystomops pustulosus</name>
    <name type="common">Tungara frog</name>
    <name type="synonym">Physalaemus pustulosus</name>
    <dbReference type="NCBI Taxonomy" id="76066"/>
    <lineage>
        <taxon>Eukaryota</taxon>
        <taxon>Metazoa</taxon>
        <taxon>Chordata</taxon>
        <taxon>Craniata</taxon>
        <taxon>Vertebrata</taxon>
        <taxon>Euteleostomi</taxon>
        <taxon>Amphibia</taxon>
        <taxon>Batrachia</taxon>
        <taxon>Anura</taxon>
        <taxon>Neobatrachia</taxon>
        <taxon>Hyloidea</taxon>
        <taxon>Leptodactylidae</taxon>
        <taxon>Leiuperinae</taxon>
        <taxon>Engystomops</taxon>
    </lineage>
</organism>
<accession>A0AAV6YU53</accession>
<dbReference type="EMBL" id="WNYA01014090">
    <property type="protein sequence ID" value="KAG8539583.1"/>
    <property type="molecule type" value="Genomic_DNA"/>
</dbReference>
<dbReference type="AlphaFoldDB" id="A0AAV6YU53"/>
<proteinExistence type="predicted"/>
<evidence type="ECO:0000313" key="2">
    <source>
        <dbReference type="Proteomes" id="UP000824782"/>
    </source>
</evidence>
<sequence length="110" mass="12346">MGAESILEICIPFPYTNNINYLLKVGNPFTFGFDLRANNLLLTSETTSVYTLPGGCRLINFSLGKTNSPIYSQVLRVMASHIVVIMNSPLVGLVHLQLKKQDFRDRHGYK</sequence>
<reference evidence="1" key="1">
    <citation type="thesis" date="2020" institute="ProQuest LLC" country="789 East Eisenhower Parkway, Ann Arbor, MI, USA">
        <title>Comparative Genomics and Chromosome Evolution.</title>
        <authorList>
            <person name="Mudd A.B."/>
        </authorList>
    </citation>
    <scope>NUCLEOTIDE SEQUENCE</scope>
    <source>
        <strain evidence="1">237g6f4</strain>
        <tissue evidence="1">Blood</tissue>
    </source>
</reference>